<dbReference type="PROSITE" id="PS50943">
    <property type="entry name" value="HTH_CROC1"/>
    <property type="match status" value="1"/>
</dbReference>
<dbReference type="STRING" id="1844006.PhaeoP97_00224"/>
<dbReference type="Gene3D" id="1.10.260.40">
    <property type="entry name" value="lambda repressor-like DNA-binding domains"/>
    <property type="match status" value="1"/>
</dbReference>
<dbReference type="SUPFAM" id="SSF47413">
    <property type="entry name" value="lambda repressor-like DNA-binding domains"/>
    <property type="match status" value="1"/>
</dbReference>
<dbReference type="AlphaFoldDB" id="A0A1L3I0N6"/>
<proteinExistence type="predicted"/>
<dbReference type="Proteomes" id="UP000183859">
    <property type="component" value="Chromosome"/>
</dbReference>
<protein>
    <submittedName>
        <fullName evidence="2">Helix-turn-helix domain-containing protein</fullName>
    </submittedName>
</protein>
<reference evidence="3" key="1">
    <citation type="submission" date="2016-07" db="EMBL/GenBank/DDBJ databases">
        <title>Phaeobacter portensis sp. nov., a tropodithietic acid producing bacterium isolated from a German harbor.</title>
        <authorList>
            <person name="Freese H.M."/>
            <person name="Bunk B."/>
            <person name="Breider S."/>
            <person name="Brinkhoff T."/>
        </authorList>
    </citation>
    <scope>NUCLEOTIDE SEQUENCE [LARGE SCALE GENOMIC DNA]</scope>
    <source>
        <strain evidence="3">P97</strain>
    </source>
</reference>
<accession>A0A1L3I0N6</accession>
<name>A0A1L3I0N6_9RHOB</name>
<evidence type="ECO:0000313" key="2">
    <source>
        <dbReference type="EMBL" id="APG45676.1"/>
    </source>
</evidence>
<dbReference type="SMART" id="SM00530">
    <property type="entry name" value="HTH_XRE"/>
    <property type="match status" value="1"/>
</dbReference>
<dbReference type="InterPro" id="IPR001387">
    <property type="entry name" value="Cro/C1-type_HTH"/>
</dbReference>
<keyword evidence="3" id="KW-1185">Reference proteome</keyword>
<dbReference type="EMBL" id="CP016364">
    <property type="protein sequence ID" value="APG45676.1"/>
    <property type="molecule type" value="Genomic_DNA"/>
</dbReference>
<dbReference type="Pfam" id="PF01381">
    <property type="entry name" value="HTH_3"/>
    <property type="match status" value="1"/>
</dbReference>
<feature type="domain" description="HTH cro/C1-type" evidence="1">
    <location>
        <begin position="14"/>
        <end position="68"/>
    </location>
</feature>
<dbReference type="GO" id="GO:0003677">
    <property type="term" value="F:DNA binding"/>
    <property type="evidence" value="ECO:0007669"/>
    <property type="project" value="InterPro"/>
</dbReference>
<organism evidence="2 3">
    <name type="scientific">Phaeobacter porticola</name>
    <dbReference type="NCBI Taxonomy" id="1844006"/>
    <lineage>
        <taxon>Bacteria</taxon>
        <taxon>Pseudomonadati</taxon>
        <taxon>Pseudomonadota</taxon>
        <taxon>Alphaproteobacteria</taxon>
        <taxon>Rhodobacterales</taxon>
        <taxon>Roseobacteraceae</taxon>
        <taxon>Phaeobacter</taxon>
    </lineage>
</organism>
<evidence type="ECO:0000259" key="1">
    <source>
        <dbReference type="PROSITE" id="PS50943"/>
    </source>
</evidence>
<dbReference type="KEGG" id="php:PhaeoP97_00224"/>
<sequence>MNGTYDTNAMRKRLLLLLEQSGLSMREASKRGDTTPGYLHSVLKDGAEPTVQKLAKICEANGFSLAFVLFGFEISPETERLMTLMEQDTRARDGILALLEKD</sequence>
<evidence type="ECO:0000313" key="3">
    <source>
        <dbReference type="Proteomes" id="UP000183859"/>
    </source>
</evidence>
<gene>
    <name evidence="2" type="ORF">PhaeoP97_00224</name>
</gene>
<dbReference type="InterPro" id="IPR010982">
    <property type="entry name" value="Lambda_DNA-bd_dom_sf"/>
</dbReference>
<dbReference type="CDD" id="cd00093">
    <property type="entry name" value="HTH_XRE"/>
    <property type="match status" value="1"/>
</dbReference>